<keyword evidence="1" id="KW-0808">Transferase</keyword>
<sequence length="245" mass="26447">MIVYQAVTVTCGKTSVRITVSSGIHAHVCDLASTFDAGSPPTTAIELHARFLEHCAAHGQDAALAILDAMCREHGIPSTSVHIVVQQHGLVEAAAQRVLRAYYLLWNVEGARHCYFASERPSLPALFASCATSPVAIFGGHPGSGAYLDETRWLLDVYRPLVGDYVARMSAFLVSLVEDHRISHLYKAGLDVLEWLARPESTPDADYVASSPVSIPLIALTQLAQIVVLYKALGVSPGELARLFN</sequence>
<organism evidence="2 3">
    <name type="scientific">Coemansia biformis</name>
    <dbReference type="NCBI Taxonomy" id="1286918"/>
    <lineage>
        <taxon>Eukaryota</taxon>
        <taxon>Fungi</taxon>
        <taxon>Fungi incertae sedis</taxon>
        <taxon>Zoopagomycota</taxon>
        <taxon>Kickxellomycotina</taxon>
        <taxon>Kickxellomycetes</taxon>
        <taxon>Kickxellales</taxon>
        <taxon>Kickxellaceae</taxon>
        <taxon>Coemansia</taxon>
    </lineage>
</organism>
<dbReference type="OrthoDB" id="5417908at2759"/>
<protein>
    <submittedName>
        <fullName evidence="2">Uncharacterized protein</fullName>
    </submittedName>
</protein>
<keyword evidence="3" id="KW-1185">Reference proteome</keyword>
<dbReference type="InterPro" id="IPR001227">
    <property type="entry name" value="Ac_transferase_dom_sf"/>
</dbReference>
<dbReference type="Gene3D" id="3.40.366.10">
    <property type="entry name" value="Malonyl-Coenzyme A Acyl Carrier Protein, domain 2"/>
    <property type="match status" value="1"/>
</dbReference>
<dbReference type="EMBL" id="JANBOI010001933">
    <property type="protein sequence ID" value="KAJ1725892.1"/>
    <property type="molecule type" value="Genomic_DNA"/>
</dbReference>
<dbReference type="PANTHER" id="PTHR10982">
    <property type="entry name" value="MALONYL COA-ACYL CARRIER PROTEIN TRANSACYLASE"/>
    <property type="match status" value="1"/>
</dbReference>
<name>A0A9W8CWH2_9FUNG</name>
<dbReference type="InterPro" id="IPR050830">
    <property type="entry name" value="Fungal_FAS"/>
</dbReference>
<comment type="caution">
    <text evidence="2">The sequence shown here is derived from an EMBL/GenBank/DDBJ whole genome shotgun (WGS) entry which is preliminary data.</text>
</comment>
<dbReference type="AlphaFoldDB" id="A0A9W8CWH2"/>
<feature type="non-terminal residue" evidence="2">
    <location>
        <position position="245"/>
    </location>
</feature>
<evidence type="ECO:0000313" key="3">
    <source>
        <dbReference type="Proteomes" id="UP001143981"/>
    </source>
</evidence>
<reference evidence="2" key="1">
    <citation type="submission" date="2022-07" db="EMBL/GenBank/DDBJ databases">
        <title>Phylogenomic reconstructions and comparative analyses of Kickxellomycotina fungi.</title>
        <authorList>
            <person name="Reynolds N.K."/>
            <person name="Stajich J.E."/>
            <person name="Barry K."/>
            <person name="Grigoriev I.V."/>
            <person name="Crous P."/>
            <person name="Smith M.E."/>
        </authorList>
    </citation>
    <scope>NUCLEOTIDE SEQUENCE</scope>
    <source>
        <strain evidence="2">BCRC 34381</strain>
    </source>
</reference>
<dbReference type="Proteomes" id="UP001143981">
    <property type="component" value="Unassembled WGS sequence"/>
</dbReference>
<proteinExistence type="predicted"/>
<evidence type="ECO:0000256" key="1">
    <source>
        <dbReference type="ARBA" id="ARBA00022679"/>
    </source>
</evidence>
<gene>
    <name evidence="2" type="ORF">LPJ61_005576</name>
</gene>
<accession>A0A9W8CWH2</accession>
<dbReference type="PANTHER" id="PTHR10982:SF21">
    <property type="entry name" value="FATTY ACID SYNTHASE SUBUNIT BETA"/>
    <property type="match status" value="1"/>
</dbReference>
<dbReference type="GO" id="GO:0016740">
    <property type="term" value="F:transferase activity"/>
    <property type="evidence" value="ECO:0007669"/>
    <property type="project" value="UniProtKB-KW"/>
</dbReference>
<evidence type="ECO:0000313" key="2">
    <source>
        <dbReference type="EMBL" id="KAJ1725892.1"/>
    </source>
</evidence>